<organism evidence="3 4">
    <name type="scientific">Vogesella aquatica</name>
    <dbReference type="NCBI Taxonomy" id="2984206"/>
    <lineage>
        <taxon>Bacteria</taxon>
        <taxon>Pseudomonadati</taxon>
        <taxon>Pseudomonadota</taxon>
        <taxon>Betaproteobacteria</taxon>
        <taxon>Neisseriales</taxon>
        <taxon>Chromobacteriaceae</taxon>
        <taxon>Vogesella</taxon>
    </lineage>
</organism>
<evidence type="ECO:0000256" key="2">
    <source>
        <dbReference type="SAM" id="SignalP"/>
    </source>
</evidence>
<protein>
    <submittedName>
        <fullName evidence="3">Uncharacterized protein</fullName>
    </submittedName>
</protein>
<name>A0ABT5IYU7_9NEIS</name>
<evidence type="ECO:0000313" key="4">
    <source>
        <dbReference type="Proteomes" id="UP001219956"/>
    </source>
</evidence>
<dbReference type="PROSITE" id="PS51257">
    <property type="entry name" value="PROKAR_LIPOPROTEIN"/>
    <property type="match status" value="1"/>
</dbReference>
<keyword evidence="2" id="KW-0732">Signal</keyword>
<evidence type="ECO:0000313" key="3">
    <source>
        <dbReference type="EMBL" id="MDC7717750.1"/>
    </source>
</evidence>
<feature type="compositionally biased region" description="Low complexity" evidence="1">
    <location>
        <begin position="118"/>
        <end position="143"/>
    </location>
</feature>
<gene>
    <name evidence="3" type="ORF">PQU95_11070</name>
</gene>
<reference evidence="3 4" key="1">
    <citation type="submission" date="2023-01" db="EMBL/GenBank/DDBJ databases">
        <title>Novel species of the genus Vogesella isolated from rivers.</title>
        <authorList>
            <person name="Lu H."/>
        </authorList>
    </citation>
    <scope>NUCLEOTIDE SEQUENCE [LARGE SCALE GENOMIC DNA]</scope>
    <source>
        <strain evidence="3 4">DC21W</strain>
    </source>
</reference>
<accession>A0ABT5IYU7</accession>
<dbReference type="RefSeq" id="WP_272752055.1">
    <property type="nucleotide sequence ID" value="NZ_JAQQLF010000012.1"/>
</dbReference>
<feature type="region of interest" description="Disordered" evidence="1">
    <location>
        <begin position="75"/>
        <end position="159"/>
    </location>
</feature>
<feature type="region of interest" description="Disordered" evidence="1">
    <location>
        <begin position="195"/>
        <end position="221"/>
    </location>
</feature>
<feature type="compositionally biased region" description="Low complexity" evidence="1">
    <location>
        <begin position="91"/>
        <end position="103"/>
    </location>
</feature>
<feature type="signal peptide" evidence="2">
    <location>
        <begin position="1"/>
        <end position="19"/>
    </location>
</feature>
<evidence type="ECO:0000256" key="1">
    <source>
        <dbReference type="SAM" id="MobiDB-lite"/>
    </source>
</evidence>
<comment type="caution">
    <text evidence="3">The sequence shown here is derived from an EMBL/GenBank/DDBJ whole genome shotgun (WGS) entry which is preliminary data.</text>
</comment>
<dbReference type="EMBL" id="JAQQLF010000012">
    <property type="protein sequence ID" value="MDC7717750.1"/>
    <property type="molecule type" value="Genomic_DNA"/>
</dbReference>
<keyword evidence="4" id="KW-1185">Reference proteome</keyword>
<feature type="compositionally biased region" description="Basic and acidic residues" evidence="1">
    <location>
        <begin position="104"/>
        <end position="114"/>
    </location>
</feature>
<feature type="compositionally biased region" description="Pro residues" evidence="1">
    <location>
        <begin position="79"/>
        <end position="90"/>
    </location>
</feature>
<feature type="chain" id="PRO_5046704529" evidence="2">
    <location>
        <begin position="20"/>
        <end position="221"/>
    </location>
</feature>
<dbReference type="Proteomes" id="UP001219956">
    <property type="component" value="Unassembled WGS sequence"/>
</dbReference>
<sequence>MRAYLLLPMLVLLTGCNWVMNVSGLAAESNKAVGASCRQTGRSLEECYNRNPDADKAQVYAGWREMHEYMTKNKLETVTPPPDPTPPPPEAEASAPPAAAGSATHEDPAQKKSDQPVAAPAAHGSTAAPAHGAAAAAPAAPAGKRVLTNEEAEELAKHDPLIDSILSTVRGAEKAENADKAAPSATDNRLLNILNDLEAEKNGTAPAAKPAPAPAKPAATH</sequence>
<proteinExistence type="predicted"/>